<comment type="subcellular location">
    <subcellularLocation>
        <location evidence="2 11">Cell membrane</location>
        <topology evidence="2 11">Multi-pass membrane protein</topology>
    </subcellularLocation>
</comment>
<keyword evidence="8 11" id="KW-0812">Transmembrane</keyword>
<evidence type="ECO:0000256" key="2">
    <source>
        <dbReference type="ARBA" id="ARBA00004651"/>
    </source>
</evidence>
<dbReference type="KEGG" id="mehf:MmiHf6_16990"/>
<dbReference type="NCBIfam" id="TIGR00380">
    <property type="entry name" value="cobal_cbiB"/>
    <property type="match status" value="1"/>
</dbReference>
<dbReference type="GO" id="GO:0015420">
    <property type="term" value="F:ABC-type vitamin B12 transporter activity"/>
    <property type="evidence" value="ECO:0007669"/>
    <property type="project" value="UniProtKB-UniRule"/>
</dbReference>
<protein>
    <recommendedName>
        <fullName evidence="5 11">Probable cobalamin biosynthesis protein CobD</fullName>
    </recommendedName>
</protein>
<comment type="function">
    <text evidence="1 11">Converts cobyric acid to cobinamide by the addition of aminopropanol on the F carboxylic group.</text>
</comment>
<comment type="pathway">
    <text evidence="3 11">Cofactor biosynthesis; adenosylcobalamin biosynthesis.</text>
</comment>
<dbReference type="HAMAP" id="MF_00024">
    <property type="entry name" value="CobD_CbiB"/>
    <property type="match status" value="1"/>
</dbReference>
<evidence type="ECO:0000256" key="8">
    <source>
        <dbReference type="ARBA" id="ARBA00022692"/>
    </source>
</evidence>
<evidence type="ECO:0000256" key="9">
    <source>
        <dbReference type="ARBA" id="ARBA00022989"/>
    </source>
</evidence>
<dbReference type="RefSeq" id="WP_316557549.1">
    <property type="nucleotide sequence ID" value="NZ_CP131059.1"/>
</dbReference>
<dbReference type="EMBL" id="CP131059">
    <property type="protein sequence ID" value="WNY24368.1"/>
    <property type="molecule type" value="Genomic_DNA"/>
</dbReference>
<evidence type="ECO:0000256" key="4">
    <source>
        <dbReference type="ARBA" id="ARBA00006263"/>
    </source>
</evidence>
<dbReference type="GeneID" id="85196313"/>
<dbReference type="GO" id="GO:0048472">
    <property type="term" value="F:threonine-phosphate decarboxylase activity"/>
    <property type="evidence" value="ECO:0007669"/>
    <property type="project" value="InterPro"/>
</dbReference>
<keyword evidence="10 11" id="KW-0472">Membrane</keyword>
<evidence type="ECO:0000256" key="10">
    <source>
        <dbReference type="ARBA" id="ARBA00023136"/>
    </source>
</evidence>
<evidence type="ECO:0000256" key="6">
    <source>
        <dbReference type="ARBA" id="ARBA00022475"/>
    </source>
</evidence>
<evidence type="ECO:0000313" key="12">
    <source>
        <dbReference type="EMBL" id="WNY24368.1"/>
    </source>
</evidence>
<keyword evidence="7 11" id="KW-0169">Cobalamin biosynthesis</keyword>
<keyword evidence="9 11" id="KW-1133">Transmembrane helix</keyword>
<evidence type="ECO:0000256" key="1">
    <source>
        <dbReference type="ARBA" id="ARBA00003384"/>
    </source>
</evidence>
<proteinExistence type="inferred from homology"/>
<sequence length="340" mass="37620">MVFETAFQYLSEAFTYTSSELILVLLLAVFIDLIFGEPPSAVHPVVWIGKLIGFLKSKAPKKYRKAYGIMMALTVICFSVLLAVAVVLISHHEYMPYAVGILTQAIFLKATFAIKCMVQPAKEIQQKLDNDIETVRKELYTYVSRDTSKLSKSQIISAVIESISENYVDAMLTPVFFYVVFGPLGLPAAYLFKAASTLDSMVGYKSEKYLHLGWFSAKFDDVLNWIPARLSPIFIAVGAGFSNFMVGDLEKLSPIDGFKLAMKEHKITPSPNSGWPMAAAAGALHIRFDKPDSYIIGNEYREPEASDITRVSTLIILTSVITAIAAVLAIILIWYAASLI</sequence>
<evidence type="ECO:0000256" key="7">
    <source>
        <dbReference type="ARBA" id="ARBA00022573"/>
    </source>
</evidence>
<feature type="transmembrane region" description="Helical" evidence="11">
    <location>
        <begin position="13"/>
        <end position="35"/>
    </location>
</feature>
<organism evidence="12 13">
    <name type="scientific">Methanimicrococcus hongohii</name>
    <dbReference type="NCBI Taxonomy" id="3028295"/>
    <lineage>
        <taxon>Archaea</taxon>
        <taxon>Methanobacteriati</taxon>
        <taxon>Methanobacteriota</taxon>
        <taxon>Stenosarchaea group</taxon>
        <taxon>Methanomicrobia</taxon>
        <taxon>Methanosarcinales</taxon>
        <taxon>Methanosarcinaceae</taxon>
        <taxon>Methanimicrococcus</taxon>
    </lineage>
</organism>
<dbReference type="PANTHER" id="PTHR34308:SF1">
    <property type="entry name" value="COBALAMIN BIOSYNTHESIS PROTEIN CBIB"/>
    <property type="match status" value="1"/>
</dbReference>
<dbReference type="Proteomes" id="UP001302978">
    <property type="component" value="Chromosome"/>
</dbReference>
<dbReference type="InterPro" id="IPR004485">
    <property type="entry name" value="Cobalamin_biosynth_CobD/CbiB"/>
</dbReference>
<feature type="transmembrane region" description="Helical" evidence="11">
    <location>
        <begin position="66"/>
        <end position="89"/>
    </location>
</feature>
<dbReference type="Pfam" id="PF03186">
    <property type="entry name" value="CobD_Cbib"/>
    <property type="match status" value="1"/>
</dbReference>
<evidence type="ECO:0000256" key="3">
    <source>
        <dbReference type="ARBA" id="ARBA00004953"/>
    </source>
</evidence>
<feature type="transmembrane region" description="Helical" evidence="11">
    <location>
        <begin position="314"/>
        <end position="337"/>
    </location>
</feature>
<feature type="transmembrane region" description="Helical" evidence="11">
    <location>
        <begin position="175"/>
        <end position="192"/>
    </location>
</feature>
<reference evidence="12 13" key="1">
    <citation type="submission" date="2023-07" db="EMBL/GenBank/DDBJ databases">
        <title>Closed genoem sequence of Methanomicrococcus sp. Hf6.</title>
        <authorList>
            <person name="Poehlein A."/>
            <person name="Protasov E."/>
            <person name="Platt K."/>
            <person name="Reeh H."/>
            <person name="Daniel R."/>
            <person name="Brune A."/>
        </authorList>
    </citation>
    <scope>NUCLEOTIDE SEQUENCE [LARGE SCALE GENOMIC DNA]</scope>
    <source>
        <strain evidence="12 13">Hf6</strain>
    </source>
</reference>
<comment type="similarity">
    <text evidence="4 11">Belongs to the CobD/CbiB family.</text>
</comment>
<feature type="transmembrane region" description="Helical" evidence="11">
    <location>
        <begin position="226"/>
        <end position="246"/>
    </location>
</feature>
<evidence type="ECO:0000256" key="5">
    <source>
        <dbReference type="ARBA" id="ARBA00016185"/>
    </source>
</evidence>
<keyword evidence="13" id="KW-1185">Reference proteome</keyword>
<name>A0AA97A2T6_9EURY</name>
<gene>
    <name evidence="11 12" type="primary">cobD</name>
    <name evidence="12" type="ORF">MmiHf6_16990</name>
</gene>
<accession>A0AA97A2T6</accession>
<dbReference type="GO" id="GO:0009236">
    <property type="term" value="P:cobalamin biosynthetic process"/>
    <property type="evidence" value="ECO:0007669"/>
    <property type="project" value="UniProtKB-UniRule"/>
</dbReference>
<evidence type="ECO:0000256" key="11">
    <source>
        <dbReference type="HAMAP-Rule" id="MF_00024"/>
    </source>
</evidence>
<dbReference type="GO" id="GO:0005886">
    <property type="term" value="C:plasma membrane"/>
    <property type="evidence" value="ECO:0007669"/>
    <property type="project" value="UniProtKB-SubCell"/>
</dbReference>
<evidence type="ECO:0000313" key="13">
    <source>
        <dbReference type="Proteomes" id="UP001302978"/>
    </source>
</evidence>
<dbReference type="PANTHER" id="PTHR34308">
    <property type="entry name" value="COBALAMIN BIOSYNTHESIS PROTEIN CBIB"/>
    <property type="match status" value="1"/>
</dbReference>
<keyword evidence="6 11" id="KW-1003">Cell membrane</keyword>
<dbReference type="AlphaFoldDB" id="A0AA97A2T6"/>
<dbReference type="NCBIfam" id="NF002281">
    <property type="entry name" value="PRK01209.2-5"/>
    <property type="match status" value="1"/>
</dbReference>